<evidence type="ECO:0000259" key="6">
    <source>
        <dbReference type="Pfam" id="PF00700"/>
    </source>
</evidence>
<comment type="function">
    <text evidence="4">Flagellin is the subunit protein which polymerizes to form the filaments of bacterial flagella.</text>
</comment>
<dbReference type="Proteomes" id="UP000297475">
    <property type="component" value="Unassembled WGS sequence"/>
</dbReference>
<dbReference type="SUPFAM" id="SSF64518">
    <property type="entry name" value="Phase 1 flagellin"/>
    <property type="match status" value="1"/>
</dbReference>
<dbReference type="AlphaFoldDB" id="A0A4Z0WCD3"/>
<name>A0A4Z0WCD3_9GAMM</name>
<evidence type="ECO:0000313" key="8">
    <source>
        <dbReference type="Proteomes" id="UP000297475"/>
    </source>
</evidence>
<comment type="caution">
    <text evidence="7">The sequence shown here is derived from an EMBL/GenBank/DDBJ whole genome shotgun (WGS) entry which is preliminary data.</text>
</comment>
<dbReference type="OrthoDB" id="9796789at2"/>
<evidence type="ECO:0000256" key="4">
    <source>
        <dbReference type="RuleBase" id="RU362073"/>
    </source>
</evidence>
<keyword evidence="7" id="KW-0969">Cilium</keyword>
<reference evidence="7 8" key="1">
    <citation type="submission" date="2019-04" db="EMBL/GenBank/DDBJ databases">
        <title>Natronospirillum operosus gen. nov., sp. nov., a haloalkaliphilic satellite isolated from decaying biomass of laboratory culture of cyanobacterium Geitlerinema sp. and proposal of Natronospirillaceae fam. nov. and Saccharospirillaceae fam. nov.</title>
        <authorList>
            <person name="Kevbrin V."/>
            <person name="Boltyanskaya Y."/>
            <person name="Koziaeva V."/>
            <person name="Grouzdev D.S."/>
            <person name="Park M."/>
            <person name="Cho J."/>
        </authorList>
    </citation>
    <scope>NUCLEOTIDE SEQUENCE [LARGE SCALE GENOMIC DNA]</scope>
    <source>
        <strain evidence="7 8">G-116</strain>
    </source>
</reference>
<dbReference type="Pfam" id="PF00700">
    <property type="entry name" value="Flagellin_C"/>
    <property type="match status" value="1"/>
</dbReference>
<feature type="domain" description="Flagellin C-terminal" evidence="6">
    <location>
        <begin position="177"/>
        <end position="261"/>
    </location>
</feature>
<gene>
    <name evidence="7" type="ORF">E4656_11060</name>
</gene>
<dbReference type="InterPro" id="IPR001492">
    <property type="entry name" value="Flagellin"/>
</dbReference>
<evidence type="ECO:0000256" key="3">
    <source>
        <dbReference type="ARBA" id="ARBA00023143"/>
    </source>
</evidence>
<dbReference type="EMBL" id="SRMF01000003">
    <property type="protein sequence ID" value="TGG93573.1"/>
    <property type="molecule type" value="Genomic_DNA"/>
</dbReference>
<dbReference type="GO" id="GO:0009288">
    <property type="term" value="C:bacterial-type flagellum"/>
    <property type="evidence" value="ECO:0007669"/>
    <property type="project" value="UniProtKB-SubCell"/>
</dbReference>
<evidence type="ECO:0000256" key="1">
    <source>
        <dbReference type="ARBA" id="ARBA00005709"/>
    </source>
</evidence>
<keyword evidence="3 4" id="KW-0975">Bacterial flagellum</keyword>
<dbReference type="Pfam" id="PF00669">
    <property type="entry name" value="Flagellin_N"/>
    <property type="match status" value="1"/>
</dbReference>
<dbReference type="Gene3D" id="1.20.1330.10">
    <property type="entry name" value="f41 fragment of flagellin, N-terminal domain"/>
    <property type="match status" value="1"/>
</dbReference>
<dbReference type="GO" id="GO:0005576">
    <property type="term" value="C:extracellular region"/>
    <property type="evidence" value="ECO:0007669"/>
    <property type="project" value="UniProtKB-SubCell"/>
</dbReference>
<comment type="similarity">
    <text evidence="1 4">Belongs to the bacterial flagellin family.</text>
</comment>
<proteinExistence type="inferred from homology"/>
<keyword evidence="8" id="KW-1185">Reference proteome</keyword>
<keyword evidence="2 4" id="KW-0964">Secreted</keyword>
<dbReference type="PANTHER" id="PTHR42792:SF2">
    <property type="entry name" value="FLAGELLIN"/>
    <property type="match status" value="1"/>
</dbReference>
<organism evidence="7 8">
    <name type="scientific">Natronospirillum operosum</name>
    <dbReference type="NCBI Taxonomy" id="2759953"/>
    <lineage>
        <taxon>Bacteria</taxon>
        <taxon>Pseudomonadati</taxon>
        <taxon>Pseudomonadota</taxon>
        <taxon>Gammaproteobacteria</taxon>
        <taxon>Oceanospirillales</taxon>
        <taxon>Natronospirillaceae</taxon>
        <taxon>Natronospirillum</taxon>
    </lineage>
</organism>
<sequence>MNIQSPVTIGSSTGSNFTDLVRQGSSGQRINSAADDAAGLAITSRLTTRVEGTSVAERNIGDGLSLLQTRSGLASTVTEQVQRMREISVQAGNGIYSAQDREALNREFMALRDTVGQTLDDAQFNGRPLFAGGTVPLQTGPDAGQITELADNDLPARLEASGFTELSLASPTADTLGTLDEALSLLAESQVADGASANRLLSQADALAQSRIDAAQTRSRIADKDFAELASELAQTDVRDRARVLMQSQANAKGEDVLRLLTG</sequence>
<dbReference type="InterPro" id="IPR046358">
    <property type="entry name" value="Flagellin_C"/>
</dbReference>
<keyword evidence="7" id="KW-0966">Cell projection</keyword>
<dbReference type="PANTHER" id="PTHR42792">
    <property type="entry name" value="FLAGELLIN"/>
    <property type="match status" value="1"/>
</dbReference>
<accession>A0A4Z0WCD3</accession>
<dbReference type="PRINTS" id="PR00207">
    <property type="entry name" value="FLAGELLIN"/>
</dbReference>
<evidence type="ECO:0000313" key="7">
    <source>
        <dbReference type="EMBL" id="TGG93573.1"/>
    </source>
</evidence>
<evidence type="ECO:0000259" key="5">
    <source>
        <dbReference type="Pfam" id="PF00669"/>
    </source>
</evidence>
<dbReference type="InterPro" id="IPR001029">
    <property type="entry name" value="Flagellin_N"/>
</dbReference>
<feature type="domain" description="Flagellin N-terminal" evidence="5">
    <location>
        <begin position="13"/>
        <end position="132"/>
    </location>
</feature>
<keyword evidence="7" id="KW-0282">Flagellum</keyword>
<comment type="subcellular location">
    <subcellularLocation>
        <location evidence="4">Secreted</location>
    </subcellularLocation>
    <subcellularLocation>
        <location evidence="4">Bacterial flagellum</location>
    </subcellularLocation>
</comment>
<protein>
    <recommendedName>
        <fullName evidence="4">Flagellin</fullName>
    </recommendedName>
</protein>
<evidence type="ECO:0000256" key="2">
    <source>
        <dbReference type="ARBA" id="ARBA00022525"/>
    </source>
</evidence>
<dbReference type="GO" id="GO:0005198">
    <property type="term" value="F:structural molecule activity"/>
    <property type="evidence" value="ECO:0007669"/>
    <property type="project" value="UniProtKB-UniRule"/>
</dbReference>
<dbReference type="RefSeq" id="WP_135483294.1">
    <property type="nucleotide sequence ID" value="NZ_SRMF01000003.1"/>
</dbReference>